<dbReference type="OrthoDB" id="9995764at2759"/>
<feature type="region of interest" description="Disordered" evidence="1">
    <location>
        <begin position="1"/>
        <end position="24"/>
    </location>
</feature>
<dbReference type="PANTHER" id="PTHR14553">
    <property type="entry name" value="UNCHARACTERIZED PROTEIN C1ORF50"/>
    <property type="match status" value="1"/>
</dbReference>
<gene>
    <name evidence="2" type="ORF">FBUS_07884</name>
</gene>
<comment type="caution">
    <text evidence="2">The sequence shown here is derived from an EMBL/GenBank/DDBJ whole genome shotgun (WGS) entry which is preliminary data.</text>
</comment>
<reference evidence="2" key="1">
    <citation type="submission" date="2019-05" db="EMBL/GenBank/DDBJ databases">
        <title>Annotation for the trematode Fasciolopsis buski.</title>
        <authorList>
            <person name="Choi Y.-J."/>
        </authorList>
    </citation>
    <scope>NUCLEOTIDE SEQUENCE</scope>
    <source>
        <strain evidence="2">HT</strain>
        <tissue evidence="2">Whole worm</tissue>
    </source>
</reference>
<organism evidence="2 3">
    <name type="scientific">Fasciolopsis buskii</name>
    <dbReference type="NCBI Taxonomy" id="27845"/>
    <lineage>
        <taxon>Eukaryota</taxon>
        <taxon>Metazoa</taxon>
        <taxon>Spiralia</taxon>
        <taxon>Lophotrochozoa</taxon>
        <taxon>Platyhelminthes</taxon>
        <taxon>Trematoda</taxon>
        <taxon>Digenea</taxon>
        <taxon>Plagiorchiida</taxon>
        <taxon>Echinostomata</taxon>
        <taxon>Echinostomatoidea</taxon>
        <taxon>Fasciolidae</taxon>
        <taxon>Fasciolopsis</taxon>
    </lineage>
</organism>
<evidence type="ECO:0000313" key="2">
    <source>
        <dbReference type="EMBL" id="KAA0196786.1"/>
    </source>
</evidence>
<dbReference type="PANTHER" id="PTHR14553:SF1">
    <property type="entry name" value="SIMILAR TO CHROMOSOME 1 OPEN READING FRAME 50"/>
    <property type="match status" value="1"/>
</dbReference>
<name>A0A8E0VMB7_9TREM</name>
<evidence type="ECO:0000256" key="1">
    <source>
        <dbReference type="SAM" id="MobiDB-lite"/>
    </source>
</evidence>
<dbReference type="InterPro" id="IPR019534">
    <property type="entry name" value="DUF2452"/>
</dbReference>
<dbReference type="AlphaFoldDB" id="A0A8E0VMB7"/>
<dbReference type="Pfam" id="PF10504">
    <property type="entry name" value="DUF2452"/>
    <property type="match status" value="1"/>
</dbReference>
<protein>
    <submittedName>
        <fullName evidence="2">Uncharacterized protein</fullName>
    </submittedName>
</protein>
<dbReference type="EMBL" id="LUCM01002824">
    <property type="protein sequence ID" value="KAA0196786.1"/>
    <property type="molecule type" value="Genomic_DNA"/>
</dbReference>
<keyword evidence="3" id="KW-1185">Reference proteome</keyword>
<evidence type="ECO:0000313" key="3">
    <source>
        <dbReference type="Proteomes" id="UP000728185"/>
    </source>
</evidence>
<sequence>MNSHVNANPIVQPVSSSSESGRNKQAVGIGTATDLVEIAKQIQDCEQYVSANACARLHLIVKQMQCLKKQAEEILTQCQRDIEVHKLPCNFVKRPGKTYYVYQKPDGSNCLCLLSPEEWGSLCPNKYIGAYKLMPDMTWMSEDQLSEWDQTDKLVHQLVSTPTFPAIDSKEAV</sequence>
<dbReference type="Proteomes" id="UP000728185">
    <property type="component" value="Unassembled WGS sequence"/>
</dbReference>
<accession>A0A8E0VMB7</accession>
<proteinExistence type="predicted"/>